<dbReference type="Pfam" id="PF12852">
    <property type="entry name" value="Cupin_6"/>
    <property type="match status" value="1"/>
</dbReference>
<feature type="compositionally biased region" description="Polar residues" evidence="2">
    <location>
        <begin position="243"/>
        <end position="257"/>
    </location>
</feature>
<reference evidence="4 5" key="1">
    <citation type="submission" date="2021-01" db="EMBL/GenBank/DDBJ databases">
        <title>Whole genome shotgun sequence of Actinoplanes couchii NBRC 106145.</title>
        <authorList>
            <person name="Komaki H."/>
            <person name="Tamura T."/>
        </authorList>
    </citation>
    <scope>NUCLEOTIDE SEQUENCE [LARGE SCALE GENOMIC DNA]</scope>
    <source>
        <strain evidence="4 5">NBRC 106145</strain>
    </source>
</reference>
<feature type="region of interest" description="Disordered" evidence="2">
    <location>
        <begin position="196"/>
        <end position="257"/>
    </location>
</feature>
<sequence>MTSQPRSGTASSEPIADAIGLLRPHTVVDPGLHAAGSWALRFDAFPHVKIGGVVRGDCWLALDGQEPVHLREGDFYLLGNPPSYLLASSLTAEPQAAQLLWDTAANGVARIGAADDEDTYLCGGSFRFDESNAPILIDILPRLVHVKAGNPRVTLLTHVTELLNAEVEGTAAGRSLVLDHLVQILFVHVLRAHAEQTGRPAGSEPSTTTASALPYGRCTPTSHTAGACRNSPRSAACPARRSPNPSRTRSAPHPWNT</sequence>
<keyword evidence="5" id="KW-1185">Reference proteome</keyword>
<gene>
    <name evidence="4" type="ORF">Aco03nite_105010</name>
</gene>
<evidence type="ECO:0000256" key="1">
    <source>
        <dbReference type="ARBA" id="ARBA00023125"/>
    </source>
</evidence>
<keyword evidence="1" id="KW-0238">DNA-binding</keyword>
<dbReference type="Proteomes" id="UP000612282">
    <property type="component" value="Unassembled WGS sequence"/>
</dbReference>
<feature type="domain" description="AraC-type transcription regulator ligand-binding" evidence="3">
    <location>
        <begin position="14"/>
        <end position="195"/>
    </location>
</feature>
<evidence type="ECO:0000256" key="2">
    <source>
        <dbReference type="SAM" id="MobiDB-lite"/>
    </source>
</evidence>
<name>A0ABQ3XUB7_9ACTN</name>
<evidence type="ECO:0000259" key="3">
    <source>
        <dbReference type="Pfam" id="PF12852"/>
    </source>
</evidence>
<dbReference type="InterPro" id="IPR032783">
    <property type="entry name" value="AraC_lig"/>
</dbReference>
<proteinExistence type="predicted"/>
<evidence type="ECO:0000313" key="5">
    <source>
        <dbReference type="Proteomes" id="UP000612282"/>
    </source>
</evidence>
<accession>A0ABQ3XUB7</accession>
<comment type="caution">
    <text evidence="4">The sequence shown here is derived from an EMBL/GenBank/DDBJ whole genome shotgun (WGS) entry which is preliminary data.</text>
</comment>
<protein>
    <recommendedName>
        <fullName evidence="3">AraC-type transcription regulator ligand-binding domain-containing protein</fullName>
    </recommendedName>
</protein>
<dbReference type="EMBL" id="BOMG01000169">
    <property type="protein sequence ID" value="GID62097.1"/>
    <property type="molecule type" value="Genomic_DNA"/>
</dbReference>
<organism evidence="4 5">
    <name type="scientific">Actinoplanes couchii</name>
    <dbReference type="NCBI Taxonomy" id="403638"/>
    <lineage>
        <taxon>Bacteria</taxon>
        <taxon>Bacillati</taxon>
        <taxon>Actinomycetota</taxon>
        <taxon>Actinomycetes</taxon>
        <taxon>Micromonosporales</taxon>
        <taxon>Micromonosporaceae</taxon>
        <taxon>Actinoplanes</taxon>
    </lineage>
</organism>
<evidence type="ECO:0000313" key="4">
    <source>
        <dbReference type="EMBL" id="GID62097.1"/>
    </source>
</evidence>